<keyword evidence="3" id="KW-1185">Reference proteome</keyword>
<dbReference type="InterPro" id="IPR010730">
    <property type="entry name" value="HET"/>
</dbReference>
<name>A0ABR1XAP7_9PEZI</name>
<sequence>MNSTPKLLVTQGRKATYLALSYSWGLGVRHNVQLLKRTKETFQHEGIVESAMTLSHQETLQVARMLGYRYVWIDAFGIIQDDKDDWATQSRQIADVYGNADLTLIAGKSDDSRQGFIKNVPRPRVPHCPIQYRSPVTSTSEDSTCYIGLQLTKATGPVEKRAWCFQELNLSRRKVTFSVQQLSFKCRHSNIYEDGAYVAHVPGNWLRDLSIRPSADRKVEPMDVLKHWYELTMQYSLTDVFDPTDNFATLCGVAKRFQEALQGSRYLAGIWECDMVRGLLWKSRKLYLGPNSRQSLKRPKGVKRLEGQEIQRAPSWSWLALTGPIIQATGKHHDEVFSDEANLRCRTLHNDGRTWTPDTWDPDVVVYPFPQCRLNIVGCIREVSRSSVKTANYGRRPRWQYSLARINDHAFLLEAVNDVKRSKDDGLLGSIVAIGLFDIEEQRSSRALYAMCLTYEEGLMLERTGDGYYRRVGVFSVEDDGYFSGLSSDMLSVTLI</sequence>
<dbReference type="RefSeq" id="XP_066674502.1">
    <property type="nucleotide sequence ID" value="XM_066804729.1"/>
</dbReference>
<dbReference type="EMBL" id="JAQQWN010000002">
    <property type="protein sequence ID" value="KAK8093729.1"/>
    <property type="molecule type" value="Genomic_DNA"/>
</dbReference>
<evidence type="ECO:0000313" key="3">
    <source>
        <dbReference type="Proteomes" id="UP001433268"/>
    </source>
</evidence>
<dbReference type="PANTHER" id="PTHR33112:SF10">
    <property type="entry name" value="TOL"/>
    <property type="match status" value="1"/>
</dbReference>
<reference evidence="2 3" key="1">
    <citation type="submission" date="2023-01" db="EMBL/GenBank/DDBJ databases">
        <title>Analysis of 21 Apiospora genomes using comparative genomics revels a genus with tremendous synthesis potential of carbohydrate active enzymes and secondary metabolites.</title>
        <authorList>
            <person name="Sorensen T."/>
        </authorList>
    </citation>
    <scope>NUCLEOTIDE SEQUENCE [LARGE SCALE GENOMIC DNA]</scope>
    <source>
        <strain evidence="2 3">CBS 114990</strain>
    </source>
</reference>
<evidence type="ECO:0000313" key="2">
    <source>
        <dbReference type="EMBL" id="KAK8093729.1"/>
    </source>
</evidence>
<dbReference type="Proteomes" id="UP001433268">
    <property type="component" value="Unassembled WGS sequence"/>
</dbReference>
<dbReference type="Pfam" id="PF06985">
    <property type="entry name" value="HET"/>
    <property type="match status" value="1"/>
</dbReference>
<dbReference type="PANTHER" id="PTHR33112">
    <property type="entry name" value="DOMAIN PROTEIN, PUTATIVE-RELATED"/>
    <property type="match status" value="1"/>
</dbReference>
<dbReference type="GeneID" id="92037789"/>
<gene>
    <name evidence="2" type="ORF">PG997_000414</name>
</gene>
<feature type="domain" description="Heterokaryon incompatibility" evidence="1">
    <location>
        <begin position="17"/>
        <end position="167"/>
    </location>
</feature>
<comment type="caution">
    <text evidence="2">The sequence shown here is derived from an EMBL/GenBank/DDBJ whole genome shotgun (WGS) entry which is preliminary data.</text>
</comment>
<organism evidence="2 3">
    <name type="scientific">Apiospora hydei</name>
    <dbReference type="NCBI Taxonomy" id="1337664"/>
    <lineage>
        <taxon>Eukaryota</taxon>
        <taxon>Fungi</taxon>
        <taxon>Dikarya</taxon>
        <taxon>Ascomycota</taxon>
        <taxon>Pezizomycotina</taxon>
        <taxon>Sordariomycetes</taxon>
        <taxon>Xylariomycetidae</taxon>
        <taxon>Amphisphaeriales</taxon>
        <taxon>Apiosporaceae</taxon>
        <taxon>Apiospora</taxon>
    </lineage>
</organism>
<protein>
    <recommendedName>
        <fullName evidence="1">Heterokaryon incompatibility domain-containing protein</fullName>
    </recommendedName>
</protein>
<accession>A0ABR1XAP7</accession>
<proteinExistence type="predicted"/>
<evidence type="ECO:0000259" key="1">
    <source>
        <dbReference type="Pfam" id="PF06985"/>
    </source>
</evidence>